<dbReference type="RefSeq" id="WP_089917662.1">
    <property type="nucleotide sequence ID" value="NZ_FOBB01000006.1"/>
</dbReference>
<evidence type="ECO:0000256" key="8">
    <source>
        <dbReference type="ARBA" id="ARBA00023170"/>
    </source>
</evidence>
<evidence type="ECO:0000313" key="16">
    <source>
        <dbReference type="Proteomes" id="UP000198984"/>
    </source>
</evidence>
<dbReference type="EMBL" id="FOBB01000006">
    <property type="protein sequence ID" value="SEM81673.1"/>
    <property type="molecule type" value="Genomic_DNA"/>
</dbReference>
<comment type="subcellular location">
    <subcellularLocation>
        <location evidence="1 10">Cell outer membrane</location>
        <topology evidence="1 10">Multi-pass membrane protein</topology>
    </subcellularLocation>
</comment>
<keyword evidence="6 11" id="KW-0798">TonB box</keyword>
<dbReference type="Pfam" id="PF07715">
    <property type="entry name" value="Plug"/>
    <property type="match status" value="1"/>
</dbReference>
<dbReference type="Gene3D" id="2.40.170.20">
    <property type="entry name" value="TonB-dependent receptor, beta-barrel domain"/>
    <property type="match status" value="1"/>
</dbReference>
<organism evidence="15 16">
    <name type="scientific">Chitinophaga rupis</name>
    <dbReference type="NCBI Taxonomy" id="573321"/>
    <lineage>
        <taxon>Bacteria</taxon>
        <taxon>Pseudomonadati</taxon>
        <taxon>Bacteroidota</taxon>
        <taxon>Chitinophagia</taxon>
        <taxon>Chitinophagales</taxon>
        <taxon>Chitinophagaceae</taxon>
        <taxon>Chitinophaga</taxon>
    </lineage>
</organism>
<dbReference type="Pfam" id="PF13715">
    <property type="entry name" value="CarbopepD_reg_2"/>
    <property type="match status" value="1"/>
</dbReference>
<dbReference type="SUPFAM" id="SSF56935">
    <property type="entry name" value="Porins"/>
    <property type="match status" value="1"/>
</dbReference>
<dbReference type="PROSITE" id="PS52016">
    <property type="entry name" value="TONB_DEPENDENT_REC_3"/>
    <property type="match status" value="1"/>
</dbReference>
<evidence type="ECO:0000256" key="4">
    <source>
        <dbReference type="ARBA" id="ARBA00022692"/>
    </source>
</evidence>
<keyword evidence="2 10" id="KW-0813">Transport</keyword>
<dbReference type="OrthoDB" id="9768177at2"/>
<dbReference type="PANTHER" id="PTHR30069">
    <property type="entry name" value="TONB-DEPENDENT OUTER MEMBRANE RECEPTOR"/>
    <property type="match status" value="1"/>
</dbReference>
<dbReference type="PANTHER" id="PTHR30069:SF29">
    <property type="entry name" value="HEMOGLOBIN AND HEMOGLOBIN-HAPTOGLOBIN-BINDING PROTEIN 1-RELATED"/>
    <property type="match status" value="1"/>
</dbReference>
<feature type="chain" id="PRO_5011685927" evidence="12">
    <location>
        <begin position="21"/>
        <end position="1071"/>
    </location>
</feature>
<evidence type="ECO:0000313" key="15">
    <source>
        <dbReference type="EMBL" id="SEM81673.1"/>
    </source>
</evidence>
<dbReference type="GO" id="GO:0015344">
    <property type="term" value="F:siderophore uptake transmembrane transporter activity"/>
    <property type="evidence" value="ECO:0007669"/>
    <property type="project" value="TreeGrafter"/>
</dbReference>
<dbReference type="InterPro" id="IPR039426">
    <property type="entry name" value="TonB-dep_rcpt-like"/>
</dbReference>
<evidence type="ECO:0000256" key="6">
    <source>
        <dbReference type="ARBA" id="ARBA00023077"/>
    </source>
</evidence>
<evidence type="ECO:0000256" key="10">
    <source>
        <dbReference type="PROSITE-ProRule" id="PRU01360"/>
    </source>
</evidence>
<evidence type="ECO:0000259" key="14">
    <source>
        <dbReference type="Pfam" id="PF07715"/>
    </source>
</evidence>
<keyword evidence="7 10" id="KW-0472">Membrane</keyword>
<evidence type="ECO:0000256" key="5">
    <source>
        <dbReference type="ARBA" id="ARBA00022729"/>
    </source>
</evidence>
<protein>
    <submittedName>
        <fullName evidence="15">TonB-linked outer membrane protein, SusC/RagA family</fullName>
    </submittedName>
</protein>
<dbReference type="InterPro" id="IPR012910">
    <property type="entry name" value="Plug_dom"/>
</dbReference>
<sequence>MKKTLLFFTMLMVIVTLAFAQQRQVTGKVTGSDGAPIPFATVQIKGTNTGTTTDQDGNFKLNASGSDVVLVIRSVGYTSQDLKVGAGSQANAVLQTSNESLQEVVVTALGVQRKKNELPYSAQTVVGEDLVKARESNIANSLSGKVSGLEVRRNNSLGGSTNVVLRGNKSLSGNSQALFIVDGVPIDNSNTNTADQQSGRAGYDYGNAAADINPDDIESVNVLKGAAASALYGSRASNGVIMITTKKGRRGLGVTINSGVTIGKVDPSTFAKYQNKYGAGYGAYYASPDGYFNYQDVNGDGVADLIVPTTEDASHGAPFDPSLNVYGWYSFDPGNPFYGKARPWVAAANDPTKFFQTAVSTVNSIMIDGGGDQGYFKLGYTKNIDKGLLPNSSIKKDQINFGASYNITPKLTASGSINTTILSGLGRYGTGYDSKNLMTNMRQWWETNVDVLEQRDAYFRNKTNATWNQATVGATNPIYWDNPYWTRYENYENDSRTRYFGNVMLNYKITDWVDVMGRVSMDTYNAQQEERIAIGSIDPSEYSRYNRSFSEFNYDLMLNFHKKLSNDFNLGGILGGNVRRTHVTSIDAKTNGGLLIPRLYALLNTANPLEAPIESDSTEEVDGIFAAANLAYKEMLFLDVTARRDKSSTLPKENNTYYYPSVSLGFLFSKLIHNTPWLSYAKARANYAEVGASAPGLYTRNYYDVPTGIDGVPLASVNNTKYNPNLKPERTKSWEAGLEAAFLESRVGFDVTYYNTKSTNQIVKMPVSRATGYDYKVVNAGEIQNKGIEVSVYGTPVKTPSFSWTINANWSRNRNKVNSLPEGVQNLQLNPASMQGGISINAALGQPYGTIRGSNFVYNEKGEKLVDSKGHYEISATSNEVIGNVNPDWIGGITNTLKYKDLSLSFLVDMRQGGDVFSLDMYYGLATGIYPETAGTNDLGNPVRSPIANGGGIIVKGVTADGKPNTTRASATNYGIYGYRYNPAAAFVYDASYIKLREVSLTYSLPRGVVSRIHPIKGVDFSLIGRNLWIIHKNLPYADPEEGMSSGNVQGYQSGAYPTARTFGFNAKVRF</sequence>
<evidence type="ECO:0000259" key="13">
    <source>
        <dbReference type="Pfam" id="PF00593"/>
    </source>
</evidence>
<keyword evidence="3 10" id="KW-1134">Transmembrane beta strand</keyword>
<proteinExistence type="inferred from homology"/>
<evidence type="ECO:0000256" key="7">
    <source>
        <dbReference type="ARBA" id="ARBA00023136"/>
    </source>
</evidence>
<dbReference type="Pfam" id="PF00593">
    <property type="entry name" value="TonB_dep_Rec_b-barrel"/>
    <property type="match status" value="1"/>
</dbReference>
<accession>A0A1H8BFR1</accession>
<gene>
    <name evidence="15" type="ORF">SAMN04488505_106227</name>
</gene>
<dbReference type="InterPro" id="IPR037066">
    <property type="entry name" value="Plug_dom_sf"/>
</dbReference>
<keyword evidence="8" id="KW-0675">Receptor</keyword>
<name>A0A1H8BFR1_9BACT</name>
<dbReference type="Gene3D" id="2.170.130.10">
    <property type="entry name" value="TonB-dependent receptor, plug domain"/>
    <property type="match status" value="1"/>
</dbReference>
<dbReference type="InterPro" id="IPR000531">
    <property type="entry name" value="Beta-barrel_TonB"/>
</dbReference>
<dbReference type="GO" id="GO:0044718">
    <property type="term" value="P:siderophore transmembrane transport"/>
    <property type="evidence" value="ECO:0007669"/>
    <property type="project" value="TreeGrafter"/>
</dbReference>
<reference evidence="15 16" key="1">
    <citation type="submission" date="2016-10" db="EMBL/GenBank/DDBJ databases">
        <authorList>
            <person name="de Groot N.N."/>
        </authorList>
    </citation>
    <scope>NUCLEOTIDE SEQUENCE [LARGE SCALE GENOMIC DNA]</scope>
    <source>
        <strain evidence="15 16">DSM 21039</strain>
    </source>
</reference>
<evidence type="ECO:0000256" key="2">
    <source>
        <dbReference type="ARBA" id="ARBA00022448"/>
    </source>
</evidence>
<evidence type="ECO:0000256" key="12">
    <source>
        <dbReference type="SAM" id="SignalP"/>
    </source>
</evidence>
<dbReference type="InterPro" id="IPR023996">
    <property type="entry name" value="TonB-dep_OMP_SusC/RagA"/>
</dbReference>
<evidence type="ECO:0000256" key="3">
    <source>
        <dbReference type="ARBA" id="ARBA00022452"/>
    </source>
</evidence>
<dbReference type="STRING" id="573321.SAMN04488505_106227"/>
<dbReference type="Proteomes" id="UP000198984">
    <property type="component" value="Unassembled WGS sequence"/>
</dbReference>
<feature type="signal peptide" evidence="12">
    <location>
        <begin position="1"/>
        <end position="20"/>
    </location>
</feature>
<feature type="domain" description="TonB-dependent receptor plug" evidence="14">
    <location>
        <begin position="115"/>
        <end position="240"/>
    </location>
</feature>
<dbReference type="Gene3D" id="2.60.40.1120">
    <property type="entry name" value="Carboxypeptidase-like, regulatory domain"/>
    <property type="match status" value="1"/>
</dbReference>
<dbReference type="InterPro" id="IPR008969">
    <property type="entry name" value="CarboxyPept-like_regulatory"/>
</dbReference>
<dbReference type="NCBIfam" id="TIGR04057">
    <property type="entry name" value="SusC_RagA_signa"/>
    <property type="match status" value="1"/>
</dbReference>
<evidence type="ECO:0000256" key="1">
    <source>
        <dbReference type="ARBA" id="ARBA00004571"/>
    </source>
</evidence>
<dbReference type="AlphaFoldDB" id="A0A1H8BFR1"/>
<keyword evidence="16" id="KW-1185">Reference proteome</keyword>
<dbReference type="InterPro" id="IPR036942">
    <property type="entry name" value="Beta-barrel_TonB_sf"/>
</dbReference>
<keyword evidence="9 10" id="KW-0998">Cell outer membrane</keyword>
<dbReference type="GO" id="GO:0009279">
    <property type="term" value="C:cell outer membrane"/>
    <property type="evidence" value="ECO:0007669"/>
    <property type="project" value="UniProtKB-SubCell"/>
</dbReference>
<keyword evidence="5 12" id="KW-0732">Signal</keyword>
<dbReference type="NCBIfam" id="TIGR04056">
    <property type="entry name" value="OMP_RagA_SusC"/>
    <property type="match status" value="1"/>
</dbReference>
<feature type="domain" description="TonB-dependent receptor-like beta-barrel" evidence="13">
    <location>
        <begin position="459"/>
        <end position="816"/>
    </location>
</feature>
<dbReference type="InterPro" id="IPR023997">
    <property type="entry name" value="TonB-dep_OMP_SusC/RagA_CS"/>
</dbReference>
<comment type="similarity">
    <text evidence="10 11">Belongs to the TonB-dependent receptor family.</text>
</comment>
<dbReference type="SUPFAM" id="SSF49464">
    <property type="entry name" value="Carboxypeptidase regulatory domain-like"/>
    <property type="match status" value="1"/>
</dbReference>
<evidence type="ECO:0000256" key="11">
    <source>
        <dbReference type="RuleBase" id="RU003357"/>
    </source>
</evidence>
<keyword evidence="4 10" id="KW-0812">Transmembrane</keyword>
<evidence type="ECO:0000256" key="9">
    <source>
        <dbReference type="ARBA" id="ARBA00023237"/>
    </source>
</evidence>